<dbReference type="EMBL" id="JANBVB010002818">
    <property type="protein sequence ID" value="KAJ2882189.1"/>
    <property type="molecule type" value="Genomic_DNA"/>
</dbReference>
<gene>
    <name evidence="1" type="ORF">IWW38_005691</name>
</gene>
<proteinExistence type="predicted"/>
<accession>A0ACC1LUG3</accession>
<reference evidence="1" key="1">
    <citation type="submission" date="2022-07" db="EMBL/GenBank/DDBJ databases">
        <title>Phylogenomic reconstructions and comparative analyses of Kickxellomycotina fungi.</title>
        <authorList>
            <person name="Reynolds N.K."/>
            <person name="Stajich J.E."/>
            <person name="Barry K."/>
            <person name="Grigoriev I.V."/>
            <person name="Crous P."/>
            <person name="Smith M.E."/>
        </authorList>
    </citation>
    <scope>NUCLEOTIDE SEQUENCE</scope>
    <source>
        <strain evidence="1">CBS 190363</strain>
    </source>
</reference>
<evidence type="ECO:0000313" key="1">
    <source>
        <dbReference type="EMBL" id="KAJ2882189.1"/>
    </source>
</evidence>
<organism evidence="1 2">
    <name type="scientific">Coemansia aciculifera</name>
    <dbReference type="NCBI Taxonomy" id="417176"/>
    <lineage>
        <taxon>Eukaryota</taxon>
        <taxon>Fungi</taxon>
        <taxon>Fungi incertae sedis</taxon>
        <taxon>Zoopagomycota</taxon>
        <taxon>Kickxellomycotina</taxon>
        <taxon>Kickxellomycetes</taxon>
        <taxon>Kickxellales</taxon>
        <taxon>Kickxellaceae</taxon>
        <taxon>Coemansia</taxon>
    </lineage>
</organism>
<keyword evidence="2" id="KW-1185">Reference proteome</keyword>
<protein>
    <submittedName>
        <fullName evidence="1">Uncharacterized protein</fullName>
    </submittedName>
</protein>
<evidence type="ECO:0000313" key="2">
    <source>
        <dbReference type="Proteomes" id="UP001139981"/>
    </source>
</evidence>
<comment type="caution">
    <text evidence="1">The sequence shown here is derived from an EMBL/GenBank/DDBJ whole genome shotgun (WGS) entry which is preliminary data.</text>
</comment>
<sequence>FLPEHLAPKPTEDDDNPVDADIPAAIVPPVAPPPLSADAAAQPGSMAATNIAQRQNYQQQQQQLQQVAPAQNTPSYTEETISAVMALGVSRDEAIRHLDAADGNPDVAASLIFS</sequence>
<dbReference type="Proteomes" id="UP001139981">
    <property type="component" value="Unassembled WGS sequence"/>
</dbReference>
<name>A0ACC1LUG3_9FUNG</name>
<feature type="non-terminal residue" evidence="1">
    <location>
        <position position="1"/>
    </location>
</feature>